<dbReference type="CDD" id="cd01221">
    <property type="entry name" value="PH_ephexin"/>
    <property type="match status" value="1"/>
</dbReference>
<feature type="domain" description="SH3" evidence="4">
    <location>
        <begin position="962"/>
        <end position="1023"/>
    </location>
</feature>
<gene>
    <name evidence="7" type="ORF">CAMP_LOCUS4251</name>
</gene>
<feature type="compositionally biased region" description="Acidic residues" evidence="3">
    <location>
        <begin position="237"/>
        <end position="247"/>
    </location>
</feature>
<dbReference type="PANTHER" id="PTHR12845">
    <property type="entry name" value="GUANINE NUCLEOTIDE EXCHANGE FACTOR"/>
    <property type="match status" value="1"/>
</dbReference>
<feature type="compositionally biased region" description="Polar residues" evidence="3">
    <location>
        <begin position="253"/>
        <end position="262"/>
    </location>
</feature>
<evidence type="ECO:0000259" key="6">
    <source>
        <dbReference type="PROSITE" id="PS50010"/>
    </source>
</evidence>
<dbReference type="InterPro" id="IPR001452">
    <property type="entry name" value="SH3_domain"/>
</dbReference>
<dbReference type="Pfam" id="PF14604">
    <property type="entry name" value="SH3_9"/>
    <property type="match status" value="1"/>
</dbReference>
<dbReference type="PROSITE" id="PS50010">
    <property type="entry name" value="DH_2"/>
    <property type="match status" value="1"/>
</dbReference>
<evidence type="ECO:0000256" key="2">
    <source>
        <dbReference type="PROSITE-ProRule" id="PRU00192"/>
    </source>
</evidence>
<keyword evidence="8" id="KW-1185">Reference proteome</keyword>
<dbReference type="Gene3D" id="1.20.900.10">
    <property type="entry name" value="Dbl homology (DH) domain"/>
    <property type="match status" value="1"/>
</dbReference>
<proteinExistence type="predicted"/>
<feature type="region of interest" description="Disordered" evidence="3">
    <location>
        <begin position="76"/>
        <end position="139"/>
    </location>
</feature>
<feature type="region of interest" description="Disordered" evidence="3">
    <location>
        <begin position="160"/>
        <end position="285"/>
    </location>
</feature>
<dbReference type="InterPro" id="IPR035899">
    <property type="entry name" value="DBL_dom_sf"/>
</dbReference>
<evidence type="ECO:0000259" key="4">
    <source>
        <dbReference type="PROSITE" id="PS50002"/>
    </source>
</evidence>
<evidence type="ECO:0000313" key="7">
    <source>
        <dbReference type="EMBL" id="CAI5441614.1"/>
    </source>
</evidence>
<dbReference type="GO" id="GO:0005085">
    <property type="term" value="F:guanyl-nucleotide exchange factor activity"/>
    <property type="evidence" value="ECO:0007669"/>
    <property type="project" value="InterPro"/>
</dbReference>
<dbReference type="Pfam" id="PF00621">
    <property type="entry name" value="RhoGEF"/>
    <property type="match status" value="1"/>
</dbReference>
<feature type="domain" description="DH" evidence="6">
    <location>
        <begin position="603"/>
        <end position="793"/>
    </location>
</feature>
<dbReference type="CDD" id="cd00160">
    <property type="entry name" value="RhoGEF"/>
    <property type="match status" value="1"/>
</dbReference>
<feature type="region of interest" description="Disordered" evidence="3">
    <location>
        <begin position="528"/>
        <end position="559"/>
    </location>
</feature>
<dbReference type="EMBL" id="CANHGI010000002">
    <property type="protein sequence ID" value="CAI5441614.1"/>
    <property type="molecule type" value="Genomic_DNA"/>
</dbReference>
<dbReference type="Gene3D" id="2.30.29.30">
    <property type="entry name" value="Pleckstrin-homology domain (PH domain)/Phosphotyrosine-binding domain (PTB)"/>
    <property type="match status" value="1"/>
</dbReference>
<dbReference type="InterPro" id="IPR047270">
    <property type="entry name" value="PH_ephexin"/>
</dbReference>
<dbReference type="InterPro" id="IPR036028">
    <property type="entry name" value="SH3-like_dom_sf"/>
</dbReference>
<dbReference type="AlphaFoldDB" id="A0A9P1IAG1"/>
<dbReference type="InterPro" id="IPR001849">
    <property type="entry name" value="PH_domain"/>
</dbReference>
<sequence length="1081" mass="124039">MVDETTKTNADEKQKMTLPSVRELAKRFETGAKIETTTSTITTNSKSIGKRIGKFRIVENNNNTSILRTDNKKIARRKSSSLKRRTKSIGDFGIEPSTSSEVRKSKSEVQLQRKEEKRSEVDWKPQPAPRSRLLQTTSMIVESSKKDEIPIYEERCRISLTISAEPSQPPISPPPPLPSQPPSKERLKRIPSYLKPTPAPRTPGTLPRPKFKSPPPPPNIMPHDQRRVPTIPVPETPLEDYDDDESCYDQIGLPTSSSSLKNQEIENNEEEEEEIFDEATEAEESINIQQKPKIKERFLSSTLQRTTTKASKRVSAVELEKLFRFKSELQLNFSKKVDQIRQKVGDRQNSKRRSKCHVSVDLLDTDFSNLMSKSTIDSRYQDDDHIYGDDWSSEDDENYHDDRRSSMYRQLEEQLNKVLPDYGTKTEMSSDYETADIIVDPSKPSDAGEKFIARPAVGHLPLDDSWTPSSIQDEPSPEEEEYRRQYTCRMVPFEQPLYQHYMLEARSDKEKDNYEDIKELEKPSKIVEKTTVPNRRESSISSDSGRGADCSTTSASALTSNTSMRRDRLVGASNFGSQRSLWCELAEVRASGLLDSLDDECKLRQEAYFEVITSEASYLRSLNVLITHFMASPHMLGSKSTSSVLSDSDRKHLFSNIFAVRDCSERLLCDLETRLEENLVLDDICDILIEHFDKYFEVYIKYCSNQVYQDRTLRRLKTDNQGFLQAVQRLEENKQCQGLDMRSFLMLPMQRITRYPLLLYAILDRLSPSDDRFKTATDALNTSNRVVRECNEGARRMERTEQLLEIDRRLVYKDVDLKRIPLVSNSRYLVKKGVLTQLVERRSSNILQSRQKARTLHVFLFSDMIMITKKKLNGTFVCKDYATRRFVDMQPIEPDNPKIPLGAISSLVGRPHLFLCTLMRNARDKQTELLLSADSETDRERWLSAVRPPTSTNPEEKVYAEWDCPQAVVVHSYQPSQNDELQLNIGDMINILRKMPDGWLYGERVTDSVGGWFPSSYVQNIINDHTRANNYRQRLRLIQAASGWHGNVSSPSIGRGGLPLIDRLRRMSNPKSYFQSGAVGL</sequence>
<dbReference type="PROSITE" id="PS50002">
    <property type="entry name" value="SH3"/>
    <property type="match status" value="1"/>
</dbReference>
<name>A0A9P1IAG1_9PELO</name>
<accession>A0A9P1IAG1</accession>
<keyword evidence="1 2" id="KW-0728">SH3 domain</keyword>
<feature type="compositionally biased region" description="Basic and acidic residues" evidence="3">
    <location>
        <begin position="528"/>
        <end position="538"/>
    </location>
</feature>
<evidence type="ECO:0000259" key="5">
    <source>
        <dbReference type="PROSITE" id="PS50003"/>
    </source>
</evidence>
<feature type="compositionally biased region" description="Basic residues" evidence="3">
    <location>
        <begin position="76"/>
        <end position="87"/>
    </location>
</feature>
<feature type="compositionally biased region" description="Acidic residues" evidence="3">
    <location>
        <begin position="266"/>
        <end position="284"/>
    </location>
</feature>
<protein>
    <submittedName>
        <fullName evidence="7">Uncharacterized protein</fullName>
    </submittedName>
</protein>
<dbReference type="SUPFAM" id="SSF50729">
    <property type="entry name" value="PH domain-like"/>
    <property type="match status" value="1"/>
</dbReference>
<dbReference type="SMART" id="SM00325">
    <property type="entry name" value="RhoGEF"/>
    <property type="match status" value="1"/>
</dbReference>
<dbReference type="PROSITE" id="PS50003">
    <property type="entry name" value="PH_DOMAIN"/>
    <property type="match status" value="1"/>
</dbReference>
<dbReference type="CDD" id="cd11793">
    <property type="entry name" value="SH3_ephexin1_like"/>
    <property type="match status" value="1"/>
</dbReference>
<dbReference type="PANTHER" id="PTHR12845:SF5">
    <property type="entry name" value="EPHEXIN, ISOFORM D"/>
    <property type="match status" value="1"/>
</dbReference>
<dbReference type="SUPFAM" id="SSF48065">
    <property type="entry name" value="DBL homology domain (DH-domain)"/>
    <property type="match status" value="1"/>
</dbReference>
<evidence type="ECO:0000256" key="1">
    <source>
        <dbReference type="ARBA" id="ARBA00022443"/>
    </source>
</evidence>
<evidence type="ECO:0000256" key="3">
    <source>
        <dbReference type="SAM" id="MobiDB-lite"/>
    </source>
</evidence>
<dbReference type="SUPFAM" id="SSF50044">
    <property type="entry name" value="SH3-domain"/>
    <property type="match status" value="1"/>
</dbReference>
<dbReference type="InterPro" id="IPR000219">
    <property type="entry name" value="DH_dom"/>
</dbReference>
<evidence type="ECO:0000313" key="8">
    <source>
        <dbReference type="Proteomes" id="UP001152747"/>
    </source>
</evidence>
<feature type="compositionally biased region" description="Pro residues" evidence="3">
    <location>
        <begin position="167"/>
        <end position="181"/>
    </location>
</feature>
<dbReference type="OrthoDB" id="27593at2759"/>
<dbReference type="InterPro" id="IPR011993">
    <property type="entry name" value="PH-like_dom_sf"/>
</dbReference>
<dbReference type="Gene3D" id="2.30.30.40">
    <property type="entry name" value="SH3 Domains"/>
    <property type="match status" value="1"/>
</dbReference>
<dbReference type="SMART" id="SM00326">
    <property type="entry name" value="SH3"/>
    <property type="match status" value="1"/>
</dbReference>
<dbReference type="Proteomes" id="UP001152747">
    <property type="component" value="Unassembled WGS sequence"/>
</dbReference>
<organism evidence="7 8">
    <name type="scientific">Caenorhabditis angaria</name>
    <dbReference type="NCBI Taxonomy" id="860376"/>
    <lineage>
        <taxon>Eukaryota</taxon>
        <taxon>Metazoa</taxon>
        <taxon>Ecdysozoa</taxon>
        <taxon>Nematoda</taxon>
        <taxon>Chromadorea</taxon>
        <taxon>Rhabditida</taxon>
        <taxon>Rhabditina</taxon>
        <taxon>Rhabditomorpha</taxon>
        <taxon>Rhabditoidea</taxon>
        <taxon>Rhabditidae</taxon>
        <taxon>Peloderinae</taxon>
        <taxon>Caenorhabditis</taxon>
    </lineage>
</organism>
<feature type="domain" description="PH" evidence="5">
    <location>
        <begin position="828"/>
        <end position="951"/>
    </location>
</feature>
<reference evidence="7" key="1">
    <citation type="submission" date="2022-11" db="EMBL/GenBank/DDBJ databases">
        <authorList>
            <person name="Kikuchi T."/>
        </authorList>
    </citation>
    <scope>NUCLEOTIDE SEQUENCE</scope>
    <source>
        <strain evidence="7">PS1010</strain>
    </source>
</reference>
<feature type="compositionally biased region" description="Basic and acidic residues" evidence="3">
    <location>
        <begin position="101"/>
        <end position="123"/>
    </location>
</feature>
<comment type="caution">
    <text evidence="7">The sequence shown here is derived from an EMBL/GenBank/DDBJ whole genome shotgun (WGS) entry which is preliminary data.</text>
</comment>
<dbReference type="InterPro" id="IPR047271">
    <property type="entry name" value="Ephexin-like"/>
</dbReference>
<dbReference type="SMART" id="SM00233">
    <property type="entry name" value="PH"/>
    <property type="match status" value="1"/>
</dbReference>